<dbReference type="AlphaFoldDB" id="A0A5H2XVH9"/>
<sequence length="137" mass="15315">MGTSRRLPSLFLEFFFNALARLIWSAKQGKAERIAKSEFGDGEMGEISELTSGVRKTTVPLNFKGLIIIVDYHSKSDQQIQGRSLSPQYPRDSNDKTSTGNKLRIFGGVGRKFTRDGQEVGELVVKKVKTNHHKTDS</sequence>
<feature type="signal peptide" evidence="2">
    <location>
        <begin position="1"/>
        <end position="25"/>
    </location>
</feature>
<gene>
    <name evidence="3" type="ORF">Prudu_262S000100</name>
</gene>
<name>A0A5H2XVH9_PRUDU</name>
<keyword evidence="2" id="KW-0732">Signal</keyword>
<evidence type="ECO:0000256" key="1">
    <source>
        <dbReference type="SAM" id="MobiDB-lite"/>
    </source>
</evidence>
<evidence type="ECO:0000313" key="3">
    <source>
        <dbReference type="EMBL" id="BBN68041.1"/>
    </source>
</evidence>
<organism evidence="3">
    <name type="scientific">Prunus dulcis</name>
    <name type="common">Almond</name>
    <name type="synonym">Amygdalus dulcis</name>
    <dbReference type="NCBI Taxonomy" id="3755"/>
    <lineage>
        <taxon>Eukaryota</taxon>
        <taxon>Viridiplantae</taxon>
        <taxon>Streptophyta</taxon>
        <taxon>Embryophyta</taxon>
        <taxon>Tracheophyta</taxon>
        <taxon>Spermatophyta</taxon>
        <taxon>Magnoliopsida</taxon>
        <taxon>eudicotyledons</taxon>
        <taxon>Gunneridae</taxon>
        <taxon>Pentapetalae</taxon>
        <taxon>rosids</taxon>
        <taxon>fabids</taxon>
        <taxon>Rosales</taxon>
        <taxon>Rosaceae</taxon>
        <taxon>Amygdaloideae</taxon>
        <taxon>Amygdaleae</taxon>
        <taxon>Prunus</taxon>
    </lineage>
</organism>
<feature type="chain" id="PRO_5023900821" evidence="2">
    <location>
        <begin position="26"/>
        <end position="137"/>
    </location>
</feature>
<accession>A0A5H2XVH9</accession>
<dbReference type="EMBL" id="AP020599">
    <property type="protein sequence ID" value="BBN68041.1"/>
    <property type="molecule type" value="Genomic_DNA"/>
</dbReference>
<feature type="compositionally biased region" description="Polar residues" evidence="1">
    <location>
        <begin position="77"/>
        <end position="87"/>
    </location>
</feature>
<evidence type="ECO:0000256" key="2">
    <source>
        <dbReference type="SAM" id="SignalP"/>
    </source>
</evidence>
<feature type="region of interest" description="Disordered" evidence="1">
    <location>
        <begin position="76"/>
        <end position="103"/>
    </location>
</feature>
<proteinExistence type="predicted"/>
<reference evidence="3" key="1">
    <citation type="journal article" date="2019" name="Science">
        <title>Mutation of a bHLH transcription factor allowed almond domestication.</title>
        <authorList>
            <person name="Sanchez-Perez R."/>
            <person name="Pavan S."/>
            <person name="Mazzeo R."/>
            <person name="Moldovan C."/>
            <person name="Aiese Cigliano R."/>
            <person name="Del Cueto J."/>
            <person name="Ricciardi F."/>
            <person name="Lotti C."/>
            <person name="Ricciardi L."/>
            <person name="Dicenta F."/>
            <person name="Lopez-Marques R.L."/>
            <person name="Lindberg Moller B."/>
        </authorList>
    </citation>
    <scope>NUCLEOTIDE SEQUENCE</scope>
</reference>
<protein>
    <submittedName>
        <fullName evidence="3">Uncharacterized protein</fullName>
    </submittedName>
</protein>